<keyword evidence="9" id="KW-1185">Reference proteome</keyword>
<dbReference type="Gene3D" id="1.10.3210.10">
    <property type="entry name" value="Hypothetical protein af1432"/>
    <property type="match status" value="1"/>
</dbReference>
<evidence type="ECO:0000256" key="2">
    <source>
        <dbReference type="ARBA" id="ARBA00022723"/>
    </source>
</evidence>
<comment type="caution">
    <text evidence="8">The sequence shown here is derived from an EMBL/GenBank/DDBJ whole genome shotgun (WGS) entry which is preliminary data.</text>
</comment>
<sequence>MWSKEEIIDYLKDNLKESRYIHTMGVVQCAIKLAKLNNIDPKRAEIAALIHDAAKYMDIEKQKKIIKDHGYDIDEVMEESPQLLHGFTASILGKDMMGIEDEELLSSVRYHTTGKKIMTTLEKIIYIADYIEPNRNFPGVEDLRKITFDNLDEGVLQGLSNSIIYVVKNGNMIHPLSLEARNYLISQKNKSIL</sequence>
<dbReference type="AlphaFoldDB" id="A0A7X2T145"/>
<keyword evidence="3" id="KW-0547">Nucleotide-binding</keyword>
<keyword evidence="2" id="KW-0479">Metal-binding</keyword>
<dbReference type="EC" id="3.6.1.41" evidence="1"/>
<dbReference type="SMART" id="SM00471">
    <property type="entry name" value="HDc"/>
    <property type="match status" value="1"/>
</dbReference>
<dbReference type="GO" id="GO:0046872">
    <property type="term" value="F:metal ion binding"/>
    <property type="evidence" value="ECO:0007669"/>
    <property type="project" value="UniProtKB-KW"/>
</dbReference>
<keyword evidence="4" id="KW-0378">Hydrolase</keyword>
<keyword evidence="5" id="KW-0408">Iron</keyword>
<dbReference type="InterPro" id="IPR006674">
    <property type="entry name" value="HD_domain"/>
</dbReference>
<comment type="catalytic activity">
    <reaction evidence="6">
        <text>P(1),P(4)-bis(5'-adenosyl) tetraphosphate + H2O = 2 ADP + 2 H(+)</text>
        <dbReference type="Rhea" id="RHEA:24252"/>
        <dbReference type="ChEBI" id="CHEBI:15377"/>
        <dbReference type="ChEBI" id="CHEBI:15378"/>
        <dbReference type="ChEBI" id="CHEBI:58141"/>
        <dbReference type="ChEBI" id="CHEBI:456216"/>
        <dbReference type="EC" id="3.6.1.41"/>
    </reaction>
</comment>
<dbReference type="CDD" id="cd00077">
    <property type="entry name" value="HDc"/>
    <property type="match status" value="1"/>
</dbReference>
<dbReference type="NCBIfam" id="TIGR00488">
    <property type="entry name" value="bis(5'-nucleosyl)-tetraphosphatase (symmetrical) YqeK"/>
    <property type="match status" value="1"/>
</dbReference>
<evidence type="ECO:0000256" key="1">
    <source>
        <dbReference type="ARBA" id="ARBA00012506"/>
    </source>
</evidence>
<dbReference type="PROSITE" id="PS51831">
    <property type="entry name" value="HD"/>
    <property type="match status" value="1"/>
</dbReference>
<dbReference type="InterPro" id="IPR003607">
    <property type="entry name" value="HD/PDEase_dom"/>
</dbReference>
<dbReference type="Proteomes" id="UP000460287">
    <property type="component" value="Unassembled WGS sequence"/>
</dbReference>
<dbReference type="PANTHER" id="PTHR35795:SF1">
    <property type="entry name" value="BIS(5'-NUCLEOSYL)-TETRAPHOSPHATASE, SYMMETRICAL"/>
    <property type="match status" value="1"/>
</dbReference>
<proteinExistence type="predicted"/>
<protein>
    <recommendedName>
        <fullName evidence="1">bis(5'-nucleosyl)-tetraphosphatase (symmetrical)</fullName>
        <ecNumber evidence="1">3.6.1.41</ecNumber>
    </recommendedName>
</protein>
<dbReference type="InterPro" id="IPR051094">
    <property type="entry name" value="Diverse_Catalytic_Enzymes"/>
</dbReference>
<name>A0A7X2T145_9CLOT</name>
<organism evidence="8 9">
    <name type="scientific">Inconstantimicrobium porci</name>
    <dbReference type="NCBI Taxonomy" id="2652291"/>
    <lineage>
        <taxon>Bacteria</taxon>
        <taxon>Bacillati</taxon>
        <taxon>Bacillota</taxon>
        <taxon>Clostridia</taxon>
        <taxon>Eubacteriales</taxon>
        <taxon>Clostridiaceae</taxon>
        <taxon>Inconstantimicrobium</taxon>
    </lineage>
</organism>
<dbReference type="Pfam" id="PF01966">
    <property type="entry name" value="HD"/>
    <property type="match status" value="1"/>
</dbReference>
<reference evidence="8 9" key="1">
    <citation type="submission" date="2019-08" db="EMBL/GenBank/DDBJ databases">
        <title>In-depth cultivation of the pig gut microbiome towards novel bacterial diversity and tailored functional studies.</title>
        <authorList>
            <person name="Wylensek D."/>
            <person name="Hitch T.C.A."/>
            <person name="Clavel T."/>
        </authorList>
    </citation>
    <scope>NUCLEOTIDE SEQUENCE [LARGE SCALE GENOMIC DNA]</scope>
    <source>
        <strain evidence="8 9">WCA-383-APC-5B</strain>
    </source>
</reference>
<evidence type="ECO:0000256" key="6">
    <source>
        <dbReference type="ARBA" id="ARBA00049417"/>
    </source>
</evidence>
<dbReference type="EMBL" id="VULX01000005">
    <property type="protein sequence ID" value="MSR90840.1"/>
    <property type="molecule type" value="Genomic_DNA"/>
</dbReference>
<dbReference type="GO" id="GO:0008803">
    <property type="term" value="F:bis(5'-nucleosyl)-tetraphosphatase (symmetrical) activity"/>
    <property type="evidence" value="ECO:0007669"/>
    <property type="project" value="UniProtKB-EC"/>
</dbReference>
<evidence type="ECO:0000313" key="8">
    <source>
        <dbReference type="EMBL" id="MSR90840.1"/>
    </source>
</evidence>
<evidence type="ECO:0000256" key="3">
    <source>
        <dbReference type="ARBA" id="ARBA00022741"/>
    </source>
</evidence>
<evidence type="ECO:0000313" key="9">
    <source>
        <dbReference type="Proteomes" id="UP000460287"/>
    </source>
</evidence>
<dbReference type="SUPFAM" id="SSF109604">
    <property type="entry name" value="HD-domain/PDEase-like"/>
    <property type="match status" value="1"/>
</dbReference>
<gene>
    <name evidence="8" type="ORF">FYJ33_05285</name>
</gene>
<evidence type="ECO:0000256" key="5">
    <source>
        <dbReference type="ARBA" id="ARBA00023004"/>
    </source>
</evidence>
<feature type="domain" description="HD" evidence="7">
    <location>
        <begin position="19"/>
        <end position="134"/>
    </location>
</feature>
<evidence type="ECO:0000256" key="4">
    <source>
        <dbReference type="ARBA" id="ARBA00022801"/>
    </source>
</evidence>
<dbReference type="PANTHER" id="PTHR35795">
    <property type="entry name" value="SLR1885 PROTEIN"/>
    <property type="match status" value="1"/>
</dbReference>
<accession>A0A7X2T145</accession>
<dbReference type="GO" id="GO:0000166">
    <property type="term" value="F:nucleotide binding"/>
    <property type="evidence" value="ECO:0007669"/>
    <property type="project" value="UniProtKB-KW"/>
</dbReference>
<dbReference type="InterPro" id="IPR005249">
    <property type="entry name" value="YqeK"/>
</dbReference>
<evidence type="ECO:0000259" key="7">
    <source>
        <dbReference type="PROSITE" id="PS51831"/>
    </source>
</evidence>